<keyword evidence="1" id="KW-0227">DNA damage</keyword>
<protein>
    <submittedName>
        <fullName evidence="3">ImpB/mucB/samB family protein</fullName>
    </submittedName>
</protein>
<dbReference type="PANTHER" id="PTHR35369">
    <property type="entry name" value="BLR3025 PROTEIN-RELATED"/>
    <property type="match status" value="1"/>
</dbReference>
<keyword evidence="4" id="KW-1185">Reference proteome</keyword>
<evidence type="ECO:0000313" key="4">
    <source>
        <dbReference type="Proteomes" id="UP000315700"/>
    </source>
</evidence>
<dbReference type="KEGG" id="ccos:Pan44_19550"/>
<dbReference type="OrthoDB" id="9788640at2"/>
<dbReference type="InterPro" id="IPR050356">
    <property type="entry name" value="SulA_CellDiv_inhibitor"/>
</dbReference>
<gene>
    <name evidence="3" type="ORF">Pan44_19550</name>
</gene>
<name>A0A517SCS8_9PLAN</name>
<dbReference type="SUPFAM" id="SSF56672">
    <property type="entry name" value="DNA/RNA polymerases"/>
    <property type="match status" value="1"/>
</dbReference>
<evidence type="ECO:0000313" key="3">
    <source>
        <dbReference type="EMBL" id="QDT53928.1"/>
    </source>
</evidence>
<feature type="domain" description="UmuC" evidence="2">
    <location>
        <begin position="51"/>
        <end position="195"/>
    </location>
</feature>
<reference evidence="3 4" key="1">
    <citation type="submission" date="2019-02" db="EMBL/GenBank/DDBJ databases">
        <title>Deep-cultivation of Planctomycetes and their phenomic and genomic characterization uncovers novel biology.</title>
        <authorList>
            <person name="Wiegand S."/>
            <person name="Jogler M."/>
            <person name="Boedeker C."/>
            <person name="Pinto D."/>
            <person name="Vollmers J."/>
            <person name="Rivas-Marin E."/>
            <person name="Kohn T."/>
            <person name="Peeters S.H."/>
            <person name="Heuer A."/>
            <person name="Rast P."/>
            <person name="Oberbeckmann S."/>
            <person name="Bunk B."/>
            <person name="Jeske O."/>
            <person name="Meyerdierks A."/>
            <person name="Storesund J.E."/>
            <person name="Kallscheuer N."/>
            <person name="Luecker S."/>
            <person name="Lage O.M."/>
            <person name="Pohl T."/>
            <person name="Merkel B.J."/>
            <person name="Hornburger P."/>
            <person name="Mueller R.-W."/>
            <person name="Bruemmer F."/>
            <person name="Labrenz M."/>
            <person name="Spormann A.M."/>
            <person name="Op den Camp H."/>
            <person name="Overmann J."/>
            <person name="Amann R."/>
            <person name="Jetten M.S.M."/>
            <person name="Mascher T."/>
            <person name="Medema M.H."/>
            <person name="Devos D.P."/>
            <person name="Kaster A.-K."/>
            <person name="Ovreas L."/>
            <person name="Rohde M."/>
            <person name="Galperin M.Y."/>
            <person name="Jogler C."/>
        </authorList>
    </citation>
    <scope>NUCLEOTIDE SEQUENCE [LARGE SCALE GENOMIC DNA]</scope>
    <source>
        <strain evidence="3 4">Pan44</strain>
    </source>
</reference>
<dbReference type="InterPro" id="IPR001126">
    <property type="entry name" value="UmuC"/>
</dbReference>
<dbReference type="AlphaFoldDB" id="A0A517SCS8"/>
<dbReference type="Pfam" id="PF00817">
    <property type="entry name" value="IMS"/>
    <property type="match status" value="1"/>
</dbReference>
<sequence length="553" mass="62297">MPAQIRCAGDDSVWNWFGVGLILAAESQTWSFVPMPRILCVWLPLWPIQRLRSERPEARRRPLALLETTPRGERLAVCSPAASRLGLRPGMSRAEAEILAGHPLLKGQGSILLLPMEPEVDRQCLHELALRCRERFSPMTAMEEGERPECLFLDLDGCEHLFGGEPLLVRALVRLFRAKEWRLRCAVADTVGAAWALAHYASRSIVTVPSGATESSLTRLPLAALRLPGDALHTLGGLGIEDVGQLLRFARAELASRFEPIVVQRIRQALGIDPELLIPVREPEPIVARWASEEATCDQAALEIICGQLLTDVLDVCRYRGIGLLQCLCRFEAAGQRRETYTVELVRPAEDARHVLNLLVLQWEQRPFPGSVHSVWMEATRTMAPTDRPGTLFDNGLQSASCQDVERLIERLSSRLGRDAVLRASLSPDAQPEFSVAVSPWIDAVSTKAARPNRFSTPKITPSLPWERPATLLAPAGLIVWSVVPDGPPQRVRWKDQLRSVTRWWGPEWIETGWWERLQCHREYYRVELETGEWLWIFRDPSKGDWFLNGVFD</sequence>
<evidence type="ECO:0000256" key="1">
    <source>
        <dbReference type="ARBA" id="ARBA00022763"/>
    </source>
</evidence>
<proteinExistence type="predicted"/>
<dbReference type="GO" id="GO:0006281">
    <property type="term" value="P:DNA repair"/>
    <property type="evidence" value="ECO:0007669"/>
    <property type="project" value="InterPro"/>
</dbReference>
<dbReference type="PANTHER" id="PTHR35369:SF2">
    <property type="entry name" value="BLR3025 PROTEIN"/>
    <property type="match status" value="1"/>
</dbReference>
<dbReference type="EMBL" id="CP036271">
    <property type="protein sequence ID" value="QDT53928.1"/>
    <property type="molecule type" value="Genomic_DNA"/>
</dbReference>
<evidence type="ECO:0000259" key="2">
    <source>
        <dbReference type="Pfam" id="PF00817"/>
    </source>
</evidence>
<dbReference type="Proteomes" id="UP000315700">
    <property type="component" value="Chromosome"/>
</dbReference>
<dbReference type="InParanoid" id="A0A517SCS8"/>
<dbReference type="CDD" id="cd03468">
    <property type="entry name" value="PolY_like"/>
    <property type="match status" value="1"/>
</dbReference>
<organism evidence="3 4">
    <name type="scientific">Caulifigura coniformis</name>
    <dbReference type="NCBI Taxonomy" id="2527983"/>
    <lineage>
        <taxon>Bacteria</taxon>
        <taxon>Pseudomonadati</taxon>
        <taxon>Planctomycetota</taxon>
        <taxon>Planctomycetia</taxon>
        <taxon>Planctomycetales</taxon>
        <taxon>Planctomycetaceae</taxon>
        <taxon>Caulifigura</taxon>
    </lineage>
</organism>
<accession>A0A517SCS8</accession>
<dbReference type="InterPro" id="IPR043502">
    <property type="entry name" value="DNA/RNA_pol_sf"/>
</dbReference>